<keyword evidence="3" id="KW-1185">Reference proteome</keyword>
<dbReference type="HOGENOM" id="CLU_085466_0_0_1"/>
<dbReference type="AlphaFoldDB" id="L8WGY4"/>
<dbReference type="EMBL" id="AFRT01002638">
    <property type="protein sequence ID" value="ELU37451.1"/>
    <property type="molecule type" value="Genomic_DNA"/>
</dbReference>
<dbReference type="STRING" id="983506.L8WGY4"/>
<accession>L8WGY4</accession>
<protein>
    <submittedName>
        <fullName evidence="2">Uncharacterized protein</fullName>
    </submittedName>
</protein>
<gene>
    <name evidence="2" type="ORF">AG1IA_08519</name>
</gene>
<evidence type="ECO:0000256" key="1">
    <source>
        <dbReference type="SAM" id="MobiDB-lite"/>
    </source>
</evidence>
<dbReference type="Proteomes" id="UP000011668">
    <property type="component" value="Unassembled WGS sequence"/>
</dbReference>
<evidence type="ECO:0000313" key="3">
    <source>
        <dbReference type="Proteomes" id="UP000011668"/>
    </source>
</evidence>
<sequence length="270" mass="28860">MNLAQRPKWTTATPFPMPELWRKIQSNLSTYRVVLYSPTKALKPLSGLATTLASMSSTGKKKGIRNFIGRSKNKLKAVFTSARASDVPIFAPSTHTDAQSLQAEPATHKGTVPAASSSRLSDVDQPSAAINSFDGAYVTTDTAASTVPRSATSEPSVLQTLVSTLRSLQESAVVFPPLQAAIGGLVSCVERIELSVTNHNEMVDLATRLSSLSASLRRHIEVSKSDEVSEFLEAKASKWTSSAASRAAEKQGTTGKPNKMKKTYCEDTGA</sequence>
<feature type="region of interest" description="Disordered" evidence="1">
    <location>
        <begin position="95"/>
        <end position="121"/>
    </location>
</feature>
<proteinExistence type="predicted"/>
<name>L8WGY4_THACA</name>
<organism evidence="2 3">
    <name type="scientific">Thanatephorus cucumeris (strain AG1-IA)</name>
    <name type="common">Rice sheath blight fungus</name>
    <name type="synonym">Rhizoctonia solani</name>
    <dbReference type="NCBI Taxonomy" id="983506"/>
    <lineage>
        <taxon>Eukaryota</taxon>
        <taxon>Fungi</taxon>
        <taxon>Dikarya</taxon>
        <taxon>Basidiomycota</taxon>
        <taxon>Agaricomycotina</taxon>
        <taxon>Agaricomycetes</taxon>
        <taxon>Cantharellales</taxon>
        <taxon>Ceratobasidiaceae</taxon>
        <taxon>Rhizoctonia</taxon>
        <taxon>Rhizoctonia solani AG-1</taxon>
    </lineage>
</organism>
<comment type="caution">
    <text evidence="2">The sequence shown here is derived from an EMBL/GenBank/DDBJ whole genome shotgun (WGS) entry which is preliminary data.</text>
</comment>
<reference evidence="2 3" key="1">
    <citation type="journal article" date="2013" name="Nat. Commun.">
        <title>The evolution and pathogenic mechanisms of the rice sheath blight pathogen.</title>
        <authorList>
            <person name="Zheng A."/>
            <person name="Lin R."/>
            <person name="Xu L."/>
            <person name="Qin P."/>
            <person name="Tang C."/>
            <person name="Ai P."/>
            <person name="Zhang D."/>
            <person name="Liu Y."/>
            <person name="Sun Z."/>
            <person name="Feng H."/>
            <person name="Wang Y."/>
            <person name="Chen Y."/>
            <person name="Liang X."/>
            <person name="Fu R."/>
            <person name="Li Q."/>
            <person name="Zhang J."/>
            <person name="Yu X."/>
            <person name="Xie Z."/>
            <person name="Ding L."/>
            <person name="Guan P."/>
            <person name="Tang J."/>
            <person name="Liang Y."/>
            <person name="Wang S."/>
            <person name="Deng Q."/>
            <person name="Li S."/>
            <person name="Zhu J."/>
            <person name="Wang L."/>
            <person name="Liu H."/>
            <person name="Li P."/>
        </authorList>
    </citation>
    <scope>NUCLEOTIDE SEQUENCE [LARGE SCALE GENOMIC DNA]</scope>
    <source>
        <strain evidence="3">AG-1 IA</strain>
    </source>
</reference>
<feature type="region of interest" description="Disordered" evidence="1">
    <location>
        <begin position="242"/>
        <end position="270"/>
    </location>
</feature>
<evidence type="ECO:0000313" key="2">
    <source>
        <dbReference type="EMBL" id="ELU37451.1"/>
    </source>
</evidence>